<sequence>MILAHNTVYAHLTVTHLTIPQQSETANRITPLKYQQSMKSDNAPPANTCTSQLPPCRQQRRPIMGLPLIAHHSSDNSSFTPSFANIMPTEA</sequence>
<dbReference type="Proteomes" id="UP000887013">
    <property type="component" value="Unassembled WGS sequence"/>
</dbReference>
<accession>A0A8X6NTG8</accession>
<dbReference type="EMBL" id="BMAW01013006">
    <property type="protein sequence ID" value="GFT31420.1"/>
    <property type="molecule type" value="Genomic_DNA"/>
</dbReference>
<reference evidence="1" key="1">
    <citation type="submission" date="2020-08" db="EMBL/GenBank/DDBJ databases">
        <title>Multicomponent nature underlies the extraordinary mechanical properties of spider dragline silk.</title>
        <authorList>
            <person name="Kono N."/>
            <person name="Nakamura H."/>
            <person name="Mori M."/>
            <person name="Yoshida Y."/>
            <person name="Ohtoshi R."/>
            <person name="Malay A.D."/>
            <person name="Moran D.A.P."/>
            <person name="Tomita M."/>
            <person name="Numata K."/>
            <person name="Arakawa K."/>
        </authorList>
    </citation>
    <scope>NUCLEOTIDE SEQUENCE</scope>
</reference>
<evidence type="ECO:0000313" key="2">
    <source>
        <dbReference type="Proteomes" id="UP000887013"/>
    </source>
</evidence>
<proteinExistence type="predicted"/>
<name>A0A8X6NTG8_NEPPI</name>
<evidence type="ECO:0000313" key="1">
    <source>
        <dbReference type="EMBL" id="GFT31420.1"/>
    </source>
</evidence>
<protein>
    <submittedName>
        <fullName evidence="1">Uncharacterized protein</fullName>
    </submittedName>
</protein>
<organism evidence="1 2">
    <name type="scientific">Nephila pilipes</name>
    <name type="common">Giant wood spider</name>
    <name type="synonym">Nephila maculata</name>
    <dbReference type="NCBI Taxonomy" id="299642"/>
    <lineage>
        <taxon>Eukaryota</taxon>
        <taxon>Metazoa</taxon>
        <taxon>Ecdysozoa</taxon>
        <taxon>Arthropoda</taxon>
        <taxon>Chelicerata</taxon>
        <taxon>Arachnida</taxon>
        <taxon>Araneae</taxon>
        <taxon>Araneomorphae</taxon>
        <taxon>Entelegynae</taxon>
        <taxon>Araneoidea</taxon>
        <taxon>Nephilidae</taxon>
        <taxon>Nephila</taxon>
    </lineage>
</organism>
<dbReference type="AlphaFoldDB" id="A0A8X6NTG8"/>
<comment type="caution">
    <text evidence="1">The sequence shown here is derived from an EMBL/GenBank/DDBJ whole genome shotgun (WGS) entry which is preliminary data.</text>
</comment>
<gene>
    <name evidence="1" type="ORF">NPIL_562681</name>
</gene>
<keyword evidence="2" id="KW-1185">Reference proteome</keyword>